<dbReference type="EMBL" id="FNGV01000015">
    <property type="protein sequence ID" value="SDM82580.1"/>
    <property type="molecule type" value="Genomic_DNA"/>
</dbReference>
<organism evidence="2 3">
    <name type="scientific">Kriegella aquimaris</name>
    <dbReference type="NCBI Taxonomy" id="192904"/>
    <lineage>
        <taxon>Bacteria</taxon>
        <taxon>Pseudomonadati</taxon>
        <taxon>Bacteroidota</taxon>
        <taxon>Flavobacteriia</taxon>
        <taxon>Flavobacteriales</taxon>
        <taxon>Flavobacteriaceae</taxon>
        <taxon>Kriegella</taxon>
    </lineage>
</organism>
<reference evidence="2 3" key="1">
    <citation type="submission" date="2016-10" db="EMBL/GenBank/DDBJ databases">
        <authorList>
            <person name="de Groot N.N."/>
        </authorList>
    </citation>
    <scope>NUCLEOTIDE SEQUENCE [LARGE SCALE GENOMIC DNA]</scope>
    <source>
        <strain evidence="2 3">DSM 19886</strain>
    </source>
</reference>
<keyword evidence="1" id="KW-0732">Signal</keyword>
<gene>
    <name evidence="2" type="ORF">SAMN04488514_11565</name>
</gene>
<evidence type="ECO:0000313" key="3">
    <source>
        <dbReference type="Proteomes" id="UP000199440"/>
    </source>
</evidence>
<accession>A0A1G9WDM7</accession>
<dbReference type="RefSeq" id="WP_089894468.1">
    <property type="nucleotide sequence ID" value="NZ_FNGV01000015.1"/>
</dbReference>
<feature type="chain" id="PRO_5011575194" evidence="1">
    <location>
        <begin position="22"/>
        <end position="182"/>
    </location>
</feature>
<dbReference type="OrthoDB" id="1447972at2"/>
<dbReference type="Proteomes" id="UP000199440">
    <property type="component" value="Unassembled WGS sequence"/>
</dbReference>
<dbReference type="AlphaFoldDB" id="A0A1G9WDM7"/>
<dbReference type="STRING" id="192904.SAMN04488514_11565"/>
<sequence length="182" mass="19891">MKTLKNTLPIIVFLCCSLLIAQNTGRSETGDKEQEKKTIKEVDQINKASAEINEVSENTSEAVKSTVENTKETAKAIGSLFGSGNKEKKDKDTPDVVVIIHNVTYDDDNLNALYEKISKAKNVKKASKNFSGETATINLSSKENADALWQSVPKPVRSAFKMITMGESSITVQLAGTSFEEE</sequence>
<protein>
    <submittedName>
        <fullName evidence="2">Uncharacterized protein</fullName>
    </submittedName>
</protein>
<name>A0A1G9WDM7_9FLAO</name>
<feature type="signal peptide" evidence="1">
    <location>
        <begin position="1"/>
        <end position="21"/>
    </location>
</feature>
<proteinExistence type="predicted"/>
<evidence type="ECO:0000313" key="2">
    <source>
        <dbReference type="EMBL" id="SDM82580.1"/>
    </source>
</evidence>
<keyword evidence="3" id="KW-1185">Reference proteome</keyword>
<evidence type="ECO:0000256" key="1">
    <source>
        <dbReference type="SAM" id="SignalP"/>
    </source>
</evidence>